<gene>
    <name evidence="1" type="ORF">ACFQ2T_08045</name>
</gene>
<accession>A0ABW3PAL8</accession>
<evidence type="ECO:0000313" key="1">
    <source>
        <dbReference type="EMBL" id="MFD1122448.1"/>
    </source>
</evidence>
<evidence type="ECO:0000313" key="2">
    <source>
        <dbReference type="Proteomes" id="UP001597206"/>
    </source>
</evidence>
<keyword evidence="2" id="KW-1185">Reference proteome</keyword>
<dbReference type="EMBL" id="JBHTLN010000001">
    <property type="protein sequence ID" value="MFD1122448.1"/>
    <property type="molecule type" value="Genomic_DNA"/>
</dbReference>
<proteinExistence type="predicted"/>
<protein>
    <submittedName>
        <fullName evidence="1">Uncharacterized protein</fullName>
    </submittedName>
</protein>
<reference evidence="2" key="1">
    <citation type="journal article" date="2019" name="Int. J. Syst. Evol. Microbiol.">
        <title>The Global Catalogue of Microorganisms (GCM) 10K type strain sequencing project: providing services to taxonomists for standard genome sequencing and annotation.</title>
        <authorList>
            <consortium name="The Broad Institute Genomics Platform"/>
            <consortium name="The Broad Institute Genome Sequencing Center for Infectious Disease"/>
            <person name="Wu L."/>
            <person name="Ma J."/>
        </authorList>
    </citation>
    <scope>NUCLEOTIDE SEQUENCE [LARGE SCALE GENOMIC DNA]</scope>
    <source>
        <strain evidence="2">CCUG 58411</strain>
    </source>
</reference>
<dbReference type="RefSeq" id="WP_379032848.1">
    <property type="nucleotide sequence ID" value="NZ_JBHTLN010000001.1"/>
</dbReference>
<comment type="caution">
    <text evidence="1">The sequence shown here is derived from an EMBL/GenBank/DDBJ whole genome shotgun (WGS) entry which is preliminary data.</text>
</comment>
<organism evidence="1 2">
    <name type="scientific">Methylophilus flavus</name>
    <dbReference type="NCBI Taxonomy" id="640084"/>
    <lineage>
        <taxon>Bacteria</taxon>
        <taxon>Pseudomonadati</taxon>
        <taxon>Pseudomonadota</taxon>
        <taxon>Betaproteobacteria</taxon>
        <taxon>Nitrosomonadales</taxon>
        <taxon>Methylophilaceae</taxon>
        <taxon>Methylophilus</taxon>
    </lineage>
</organism>
<sequence>MNKAGLKAFTAFLIIIGFNENLFAHEAYFSAECPITGKVEGQSEAAGLVLGLLAQAVIPVAVDWAAEALAAQGREESKTWTVKGSSNLYKLSSKNGVEYTTRSPSFGCLTIAIPDNSSKTSAKPSEFQSIYKEMVLESKISSFRLPADPLIYIEFGIISTKDNRNFKLVPELLYYKRPTTTSWTKKPRDLSFTFNFNQPGESTPFASTVISFEDLEQGEYRNYKTTPTLGMNGSEWLPLSGLDEADQKVINNYKAKYQEFMSSRTEFLNYEKQYKQLTEIASSTKIIANQKVSPELKEFCKSLKSIKEQSQYCPPEKYLAKKHAFQLLNKLEASSNLETMAIPDENKYPAPPKDLNAPASPFNMSLIITETRDASAFFKHLAVALDKNKKEVSDELVKTLIPSQRKTVKEAQVAEKNKKASDQDAAAVAALAANKNVLDAQIALDNAVNSELSELAIEKFKKDLLMAKINANIAYRAAGLPTIEYSIPAIP</sequence>
<name>A0ABW3PAL8_9PROT</name>
<dbReference type="Proteomes" id="UP001597206">
    <property type="component" value="Unassembled WGS sequence"/>
</dbReference>